<reference evidence="2 3" key="1">
    <citation type="journal article" date="2023" name="Plants (Basel)">
        <title>Bridging the Gap: Combining Genomics and Transcriptomics Approaches to Understand Stylosanthes scabra, an Orphan Legume from the Brazilian Caatinga.</title>
        <authorList>
            <person name="Ferreira-Neto J.R.C."/>
            <person name="da Silva M.D."/>
            <person name="Binneck E."/>
            <person name="de Melo N.F."/>
            <person name="da Silva R.H."/>
            <person name="de Melo A.L.T.M."/>
            <person name="Pandolfi V."/>
            <person name="Bustamante F.O."/>
            <person name="Brasileiro-Vidal A.C."/>
            <person name="Benko-Iseppon A.M."/>
        </authorList>
    </citation>
    <scope>NUCLEOTIDE SEQUENCE [LARGE SCALE GENOMIC DNA]</scope>
    <source>
        <tissue evidence="2">Leaves</tissue>
    </source>
</reference>
<sequence>MKLGPKTINDAHASVESDDEDWWDESEEFDESDEEDSKDEEEDWEVEEESRVEVEVEKEDMTNEVVEEEQVKEASKEEVEIVEEYGKLSLATVFEGEKVHKLILLVKCEDPGPCLVTCDVRGINIPECLCDSGACVSVMPYELYCLLDLGPLRTMMRIHLGEITRFQSIVDNWFEPRKHPGKVKLKSCAETHVIVSSPRYTWELALKTPKSTANPCCTWIWHVIREF</sequence>
<evidence type="ECO:0000256" key="1">
    <source>
        <dbReference type="SAM" id="MobiDB-lite"/>
    </source>
</evidence>
<protein>
    <submittedName>
        <fullName evidence="2">Uncharacterized protein</fullName>
    </submittedName>
</protein>
<dbReference type="PANTHER" id="PTHR33067">
    <property type="entry name" value="RNA-DIRECTED DNA POLYMERASE-RELATED"/>
    <property type="match status" value="1"/>
</dbReference>
<keyword evidence="3" id="KW-1185">Reference proteome</keyword>
<feature type="compositionally biased region" description="Basic and acidic residues" evidence="1">
    <location>
        <begin position="49"/>
        <end position="60"/>
    </location>
</feature>
<gene>
    <name evidence="2" type="ORF">PIB30_016303</name>
</gene>
<proteinExistence type="predicted"/>
<feature type="compositionally biased region" description="Acidic residues" evidence="1">
    <location>
        <begin position="16"/>
        <end position="48"/>
    </location>
</feature>
<name>A0ABU6R7J6_9FABA</name>
<dbReference type="Proteomes" id="UP001341840">
    <property type="component" value="Unassembled WGS sequence"/>
</dbReference>
<dbReference type="EMBL" id="JASCZI010030254">
    <property type="protein sequence ID" value="MED6119923.1"/>
    <property type="molecule type" value="Genomic_DNA"/>
</dbReference>
<dbReference type="PANTHER" id="PTHR33067:SF9">
    <property type="entry name" value="RNA-DIRECTED DNA POLYMERASE"/>
    <property type="match status" value="1"/>
</dbReference>
<comment type="caution">
    <text evidence="2">The sequence shown here is derived from an EMBL/GenBank/DDBJ whole genome shotgun (WGS) entry which is preliminary data.</text>
</comment>
<organism evidence="2 3">
    <name type="scientific">Stylosanthes scabra</name>
    <dbReference type="NCBI Taxonomy" id="79078"/>
    <lineage>
        <taxon>Eukaryota</taxon>
        <taxon>Viridiplantae</taxon>
        <taxon>Streptophyta</taxon>
        <taxon>Embryophyta</taxon>
        <taxon>Tracheophyta</taxon>
        <taxon>Spermatophyta</taxon>
        <taxon>Magnoliopsida</taxon>
        <taxon>eudicotyledons</taxon>
        <taxon>Gunneridae</taxon>
        <taxon>Pentapetalae</taxon>
        <taxon>rosids</taxon>
        <taxon>fabids</taxon>
        <taxon>Fabales</taxon>
        <taxon>Fabaceae</taxon>
        <taxon>Papilionoideae</taxon>
        <taxon>50 kb inversion clade</taxon>
        <taxon>dalbergioids sensu lato</taxon>
        <taxon>Dalbergieae</taxon>
        <taxon>Pterocarpus clade</taxon>
        <taxon>Stylosanthes</taxon>
    </lineage>
</organism>
<feature type="region of interest" description="Disordered" evidence="1">
    <location>
        <begin position="1"/>
        <end position="60"/>
    </location>
</feature>
<accession>A0ABU6R7J6</accession>
<evidence type="ECO:0000313" key="3">
    <source>
        <dbReference type="Proteomes" id="UP001341840"/>
    </source>
</evidence>
<evidence type="ECO:0000313" key="2">
    <source>
        <dbReference type="EMBL" id="MED6119923.1"/>
    </source>
</evidence>